<dbReference type="EMBL" id="ACCH01000014">
    <property type="protein sequence ID" value="EEF92146.1"/>
    <property type="molecule type" value="Genomic_DNA"/>
</dbReference>
<dbReference type="InterPro" id="IPR043502">
    <property type="entry name" value="DNA/RNA_pol_sf"/>
</dbReference>
<accession>E2N7D4</accession>
<evidence type="ECO:0008006" key="4">
    <source>
        <dbReference type="Google" id="ProtNLM"/>
    </source>
</evidence>
<reference evidence="2 3" key="2">
    <citation type="submission" date="2009-01" db="EMBL/GenBank/DDBJ databases">
        <title>Draft genome sequence of Bacteroides cellulosilyticus (DSM 14838).</title>
        <authorList>
            <person name="Sudarsanam P."/>
            <person name="Ley R."/>
            <person name="Guruge J."/>
            <person name="Turnbaugh P.J."/>
            <person name="Mahowald M."/>
            <person name="Liep D."/>
            <person name="Gordon J."/>
        </authorList>
    </citation>
    <scope>NUCLEOTIDE SEQUENCE [LARGE SCALE GENOMIC DNA]</scope>
    <source>
        <strain evidence="2 3">DSM 14838</strain>
    </source>
</reference>
<reference evidence="2 3" key="1">
    <citation type="submission" date="2008-12" db="EMBL/GenBank/DDBJ databases">
        <authorList>
            <person name="Fulton L."/>
            <person name="Clifton S."/>
            <person name="Fulton B."/>
            <person name="Xu J."/>
            <person name="Minx P."/>
            <person name="Pepin K.H."/>
            <person name="Johnson M."/>
            <person name="Bhonagiri V."/>
            <person name="Nash W.E."/>
            <person name="Mardis E.R."/>
            <person name="Wilson R.K."/>
        </authorList>
    </citation>
    <scope>NUCLEOTIDE SEQUENCE [LARGE SCALE GENOMIC DNA]</scope>
    <source>
        <strain evidence="2 3">DSM 14838</strain>
    </source>
</reference>
<comment type="caution">
    <text evidence="2">The sequence shown here is derived from an EMBL/GenBank/DDBJ whole genome shotgun (WGS) entry which is preliminary data.</text>
</comment>
<dbReference type="HOGENOM" id="CLU_498451_0_0_10"/>
<evidence type="ECO:0000313" key="2">
    <source>
        <dbReference type="EMBL" id="EEF92146.1"/>
    </source>
</evidence>
<comment type="similarity">
    <text evidence="1">Belongs to the bacterial reverse transcriptase family.</text>
</comment>
<dbReference type="Proteomes" id="UP000003711">
    <property type="component" value="Unassembled WGS sequence"/>
</dbReference>
<evidence type="ECO:0000256" key="1">
    <source>
        <dbReference type="ARBA" id="ARBA00034120"/>
    </source>
</evidence>
<organism evidence="2 3">
    <name type="scientific">Bacteroides cellulosilyticus DSM 14838</name>
    <dbReference type="NCBI Taxonomy" id="537012"/>
    <lineage>
        <taxon>Bacteria</taxon>
        <taxon>Pseudomonadati</taxon>
        <taxon>Bacteroidota</taxon>
        <taxon>Bacteroidia</taxon>
        <taxon>Bacteroidales</taxon>
        <taxon>Bacteroidaceae</taxon>
        <taxon>Bacteroides</taxon>
    </lineage>
</organism>
<proteinExistence type="inferred from homology"/>
<gene>
    <name evidence="2" type="ORF">BACCELL_00176</name>
</gene>
<sequence length="515" mass="60656">MRRKGYFSKHIATKKNFEDAFNGYADQKHSRKDIQVFEKDLGDNLLSLLRAYDAGTWQTSPYEYKFIDNPKPRKISKLKPADHVIQWAASLQYEPYMISSLYWKSCSCVPGKGTHYFVKIEKKDLYYAPQKETYYFVQLDMHHYFLHIYHPLMKEKLERKIKDPKLLSFLFEIIDSFLQGLPLGIKISQLNANMYLSAFDWKAIKCFGIAEDTDKMSYWRDRYVTDKLLTCRTGEQAAELSRGVQFLNSQFDRFAKQGLKHYARFADNIIIMHQDKVFLRIISELAIMYLTRDCLLTVNGWNVRPVYAGGIDVCGYVFFHDHLRLRKRNKQSLCRQVAKLKKKGYSKRDIQLKCASRIGFAMHADTRNLLKKLDIDMEKRLGKVITNRRKKAPFEGMAVEQKKLIEEIVCLKDEDEEKKLIRLLDYKIDDSIIEKNEDGSPKQRIAIRYNVIDHVEHQEGEEDPIYIWGSEYYSFSGSKVMIDQAETDFSKKDLPSPTVIKEFTNKQKKKFYKFT</sequence>
<dbReference type="InterPro" id="IPR051083">
    <property type="entry name" value="GrpII_Intron_Splice-Mob/Def"/>
</dbReference>
<dbReference type="SUPFAM" id="SSF56672">
    <property type="entry name" value="DNA/RNA polymerases"/>
    <property type="match status" value="1"/>
</dbReference>
<dbReference type="AlphaFoldDB" id="E2N7D4"/>
<name>E2N7D4_9BACE</name>
<dbReference type="RefSeq" id="WP_007209573.1">
    <property type="nucleotide sequence ID" value="NZ_EQ973486.1"/>
</dbReference>
<protein>
    <recommendedName>
        <fullName evidence="4">Reverse transcriptase domain-containing protein</fullName>
    </recommendedName>
</protein>
<evidence type="ECO:0000313" key="3">
    <source>
        <dbReference type="Proteomes" id="UP000003711"/>
    </source>
</evidence>
<dbReference type="PANTHER" id="PTHR34047:SF8">
    <property type="entry name" value="PROTEIN YKFC"/>
    <property type="match status" value="1"/>
</dbReference>
<dbReference type="PANTHER" id="PTHR34047">
    <property type="entry name" value="NUCLEAR INTRON MATURASE 1, MITOCHONDRIAL-RELATED"/>
    <property type="match status" value="1"/>
</dbReference>